<dbReference type="HGNC" id="HGNC:4979">
    <property type="gene designation" value="MNX1"/>
</dbReference>
<keyword evidence="3" id="KW-1185">Reference proteome</keyword>
<reference evidence="2 3" key="3">
    <citation type="journal article" date="2004" name="Nature">
        <title>Finishing the euchromatic sequence of the human genome.</title>
        <authorList>
            <consortium name="International Human Genome Sequencing Consortium"/>
        </authorList>
    </citation>
    <scope>NUCLEOTIDE SEQUENCE [LARGE SCALE GENOMIC DNA]</scope>
</reference>
<dbReference type="UCSC" id="uc064jrm.1">
    <property type="organism name" value="human"/>
</dbReference>
<evidence type="ECO:0000256" key="1">
    <source>
        <dbReference type="SAM" id="MobiDB-lite"/>
    </source>
</evidence>
<name>S4R364_HUMAN</name>
<evidence type="ECO:0000313" key="2">
    <source>
        <dbReference type="Ensembl" id="ENSP00000473965.1"/>
    </source>
</evidence>
<sequence length="143" mass="14764">MGGLSTVGACPGILGAQQGNECPSKVGPREPLFSPPQSRWASGSFLSIRAGHLARGLGPSGFPGTRGLSGLGLRGSGSLGLWLSPLAPSGSATYESGRADVYGSTLSAAEHPNKETPLFLSEWICLDWGDAGRAGEKQKRKQK</sequence>
<dbReference type="Proteomes" id="UP000005640">
    <property type="component" value="Chromosome 7"/>
</dbReference>
<accession>S4R364</accession>
<dbReference type="OpenTargets" id="ENSG00000130675"/>
<dbReference type="EMBL" id="AC006357">
    <property type="status" value="NOT_ANNOTATED_CDS"/>
    <property type="molecule type" value="Genomic_DNA"/>
</dbReference>
<dbReference type="AlphaFoldDB" id="S4R364"/>
<reference evidence="2" key="5">
    <citation type="submission" date="2025-09" db="UniProtKB">
        <authorList>
            <consortium name="Ensembl"/>
        </authorList>
    </citation>
    <scope>IDENTIFICATION</scope>
</reference>
<feature type="region of interest" description="Disordered" evidence="1">
    <location>
        <begin position="18"/>
        <end position="38"/>
    </location>
</feature>
<dbReference type="ExpressionAtlas" id="S4R364">
    <property type="expression patterns" value="baseline and differential"/>
</dbReference>
<reference evidence="2 3" key="1">
    <citation type="journal article" date="2001" name="Nature">
        <title>Initial sequencing and analysis of the human genome.</title>
        <authorList>
            <consortium name="International Human Genome Sequencing Consortium"/>
            <person name="Lander E.S."/>
            <person name="Linton L.M."/>
            <person name="Birren B."/>
            <person name="Nusbaum C."/>
            <person name="Zody M.C."/>
            <person name="Baldwin J."/>
            <person name="Devon K."/>
            <person name="Dewar K."/>
            <person name="Doyle M."/>
            <person name="FitzHugh W."/>
            <person name="Funke R."/>
            <person name="Gage D."/>
            <person name="Harris K."/>
            <person name="Heaford A."/>
            <person name="Howland J."/>
            <person name="Kann L."/>
            <person name="Lehoczky J."/>
            <person name="LeVine R."/>
            <person name="McEwan P."/>
            <person name="McKernan K."/>
            <person name="Meldrim J."/>
            <person name="Mesirov J.P."/>
            <person name="Miranda C."/>
            <person name="Morris W."/>
            <person name="Naylor J."/>
            <person name="Raymond C."/>
            <person name="Rosetti M."/>
            <person name="Santos R."/>
            <person name="Sheridan A."/>
            <person name="Sougnez C."/>
            <person name="Stange-Thomann N."/>
            <person name="Stojanovic N."/>
            <person name="Subramanian A."/>
            <person name="Wyman D."/>
            <person name="Rogers J."/>
            <person name="Sulston J."/>
            <person name="Ainscough R."/>
            <person name="Beck S."/>
            <person name="Bentley D."/>
            <person name="Burton J."/>
            <person name="Clee C."/>
            <person name="Carter N."/>
            <person name="Coulson A."/>
            <person name="Deadman R."/>
            <person name="Deloukas P."/>
            <person name="Dunham A."/>
            <person name="Dunham I."/>
            <person name="Durbin R."/>
            <person name="French L."/>
            <person name="Grafham D."/>
            <person name="Gregory S."/>
            <person name="Hubbard T."/>
            <person name="Humphray S."/>
            <person name="Hunt A."/>
            <person name="Jones M."/>
            <person name="Lloyd C."/>
            <person name="McMurray A."/>
            <person name="Matthews L."/>
            <person name="Mercer S."/>
            <person name="Milne S."/>
            <person name="Mullikin J.C."/>
            <person name="Mungall A."/>
            <person name="Plumb R."/>
            <person name="Ross M."/>
            <person name="Shownkeen R."/>
            <person name="Sims S."/>
            <person name="Waterston R.H."/>
            <person name="Wilson R.K."/>
            <person name="Hillier L.W."/>
            <person name="McPherson J.D."/>
            <person name="Marra M.A."/>
            <person name="Mardis E.R."/>
            <person name="Fulton L.A."/>
            <person name="Chinwalla A.T."/>
            <person name="Pepin K.H."/>
            <person name="Gish W.R."/>
            <person name="Chissoe S.L."/>
            <person name="Wendl M.C."/>
            <person name="Delehaunty K.D."/>
            <person name="Miner T.L."/>
            <person name="Delehaunty A."/>
            <person name="Kramer J.B."/>
            <person name="Cook L.L."/>
            <person name="Fulton R.S."/>
            <person name="Johnson D.L."/>
            <person name="Minx P.J."/>
            <person name="Clifton S.W."/>
            <person name="Hawkins T."/>
            <person name="Branscomb E."/>
            <person name="Predki P."/>
            <person name="Richardson P."/>
            <person name="Wenning S."/>
            <person name="Slezak T."/>
            <person name="Doggett N."/>
            <person name="Cheng J.F."/>
            <person name="Olsen A."/>
            <person name="Lucas S."/>
            <person name="Elkin C."/>
            <person name="Uberbacher E."/>
            <person name="Frazier M."/>
            <person name="Gibbs R.A."/>
            <person name="Muzny D.M."/>
            <person name="Scherer S.E."/>
            <person name="Bouck J.B."/>
            <person name="Sodergren E.J."/>
            <person name="Worley K.C."/>
            <person name="Rives C.M."/>
            <person name="Gorrell J.H."/>
            <person name="Metzker M.L."/>
            <person name="Naylor S.L."/>
            <person name="Kucherlapati R.S."/>
            <person name="Nelson D.L."/>
            <person name="Weinstock G.M."/>
            <person name="Sakaki Y."/>
            <person name="Fujiyama A."/>
            <person name="Hattori M."/>
            <person name="Yada T."/>
            <person name="Toyoda A."/>
            <person name="Itoh T."/>
            <person name="Kawagoe C."/>
            <person name="Watanabe H."/>
            <person name="Totoki Y."/>
            <person name="Taylor T."/>
            <person name="Weissenbach J."/>
            <person name="Heilig R."/>
            <person name="Saurin W."/>
            <person name="Artiguenave F."/>
            <person name="Brottier P."/>
            <person name="Bruls T."/>
            <person name="Pelletier E."/>
            <person name="Robert C."/>
            <person name="Wincker P."/>
            <person name="Smith D.R."/>
            <person name="Doucette-Stamm L."/>
            <person name="Rubenfield M."/>
            <person name="Weinstock K."/>
            <person name="Lee H.M."/>
            <person name="Dubois J."/>
            <person name="Rosenthal A."/>
            <person name="Platzer M."/>
            <person name="Nyakatura G."/>
            <person name="Taudien S."/>
            <person name="Rump A."/>
            <person name="Yang H."/>
            <person name="Yu J."/>
            <person name="Wang J."/>
            <person name="Huang G."/>
            <person name="Gu J."/>
            <person name="Hood L."/>
            <person name="Rowen L."/>
            <person name="Madan A."/>
            <person name="Qin S."/>
            <person name="Davis R.W."/>
            <person name="Federspiel N.A."/>
            <person name="Abola A.P."/>
            <person name="Proctor M.J."/>
            <person name="Myers R.M."/>
            <person name="Schmutz J."/>
            <person name="Dickson M."/>
            <person name="Grimwood J."/>
            <person name="Cox D.R."/>
            <person name="Olson M.V."/>
            <person name="Kaul R."/>
            <person name="Raymond C."/>
            <person name="Shimizu N."/>
            <person name="Kawasaki K."/>
            <person name="Minoshima S."/>
            <person name="Evans G.A."/>
            <person name="Athanasiou M."/>
            <person name="Schultz R."/>
            <person name="Roe B.A."/>
            <person name="Chen F."/>
            <person name="Pan H."/>
            <person name="Ramser J."/>
            <person name="Lehrach H."/>
            <person name="Reinhardt R."/>
            <person name="McCombie W.R."/>
            <person name="de la Bastide M."/>
            <person name="Dedhia N."/>
            <person name="Blocker H."/>
            <person name="Hornischer K."/>
            <person name="Nordsiek G."/>
            <person name="Agarwala R."/>
            <person name="Aravind L."/>
            <person name="Bailey J.A."/>
            <person name="Bateman A."/>
            <person name="Batzoglou S."/>
            <person name="Birney E."/>
            <person name="Bork P."/>
            <person name="Brown D.G."/>
            <person name="Burge C.B."/>
            <person name="Cerutti L."/>
            <person name="Chen H.C."/>
            <person name="Church D."/>
            <person name="Clamp M."/>
            <person name="Copley R.R."/>
            <person name="Doerks T."/>
            <person name="Eddy S.R."/>
            <person name="Eichler E.E."/>
            <person name="Furey T.S."/>
            <person name="Galagan J."/>
            <person name="Gilbert J.G."/>
            <person name="Harmon C."/>
            <person name="Hayashizaki Y."/>
            <person name="Haussler D."/>
            <person name="Hermjakob H."/>
            <person name="Hokamp K."/>
            <person name="Jang W."/>
            <person name="Johnson L.S."/>
            <person name="Jones T.A."/>
            <person name="Kasif S."/>
            <person name="Kaspryzk A."/>
            <person name="Kennedy S."/>
            <person name="Kent W.J."/>
            <person name="Kitts P."/>
            <person name="Koonin E.V."/>
            <person name="Korf I."/>
            <person name="Kulp D."/>
            <person name="Lancet D."/>
            <person name="Lowe T.M."/>
            <person name="McLysaght A."/>
            <person name="Mikkelsen T."/>
            <person name="Moran J.V."/>
            <person name="Mulder N."/>
            <person name="Pollara V.J."/>
            <person name="Ponting C.P."/>
            <person name="Schuler G."/>
            <person name="Schultz J."/>
            <person name="Slater G."/>
            <person name="Smit A.F."/>
            <person name="Stupka E."/>
            <person name="Szustakowski J."/>
            <person name="Thierry-Mieg D."/>
            <person name="Thierry-Mieg J."/>
            <person name="Wagner L."/>
            <person name="Wallis J."/>
            <person name="Wheeler R."/>
            <person name="Williams A."/>
            <person name="Wolf Y.I."/>
            <person name="Wolfe K.H."/>
            <person name="Yang S.P."/>
            <person name="Yeh R.F."/>
            <person name="Collins F."/>
            <person name="Guyer M.S."/>
            <person name="Peterson J."/>
            <person name="Felsenfeld A."/>
            <person name="Wetterstrand K.A."/>
            <person name="Patrinos A."/>
            <person name="Morgan M.J."/>
            <person name="de Jong P."/>
            <person name="Catanese J.J."/>
            <person name="Osoegawa K."/>
            <person name="Shizuya H."/>
            <person name="Choi S."/>
            <person name="Chen Y.J."/>
        </authorList>
    </citation>
    <scope>NUCLEOTIDE SEQUENCE [LARGE SCALE GENOMIC DNA]</scope>
</reference>
<dbReference type="OrthoDB" id="6159439at2759"/>
<gene>
    <name evidence="2" type="primary">MNX1</name>
</gene>
<dbReference type="Ensembl" id="ENST00000474448.1">
    <property type="protein sequence ID" value="ENSP00000473965.1"/>
    <property type="gene ID" value="ENSG00000130675.15"/>
</dbReference>
<dbReference type="HOGENOM" id="CLU_1805530_0_0_1"/>
<reference evidence="2 3" key="2">
    <citation type="journal article" date="2003" name="Nature">
        <title>The DNA sequence of human chromosome 7.</title>
        <authorList>
            <person name="Hillier L.W."/>
            <person name="Fulton R.S."/>
            <person name="Fulton L.A."/>
            <person name="Graves T.A."/>
            <person name="Pepin K.H."/>
            <person name="Wagner-McPherson C."/>
            <person name="Layman D."/>
            <person name="Maas J."/>
            <person name="Jaeger S."/>
            <person name="Walker R."/>
            <person name="Wylie K."/>
            <person name="Sekhon M."/>
            <person name="Becker M.C."/>
            <person name="O'Laughlin M.D."/>
            <person name="Schaller M.E."/>
            <person name="Fewell G.A."/>
            <person name="Delehaunty K.D."/>
            <person name="Miner T.L."/>
            <person name="Nash W.E."/>
            <person name="Cordes M."/>
            <person name="Du H."/>
            <person name="Sun H."/>
            <person name="Edwards J."/>
            <person name="Bradshaw-Cordum H."/>
            <person name="Ali J."/>
            <person name="Andrews S."/>
            <person name="Isak A."/>
            <person name="Vanbrunt A."/>
            <person name="Nguyen C."/>
            <person name="Du F."/>
            <person name="Lamar B."/>
            <person name="Courtney L."/>
            <person name="Kalicki J."/>
            <person name="Ozersky P."/>
            <person name="Bielicki L."/>
            <person name="Scott K."/>
            <person name="Holmes A."/>
            <person name="Harkins R."/>
            <person name="Harris A."/>
            <person name="Strong C.M."/>
            <person name="Hou S."/>
            <person name="Tomlinson C."/>
            <person name="Dauphin-Kohlberg S."/>
            <person name="Kozlowicz-Reilly A."/>
            <person name="Leonard S."/>
            <person name="Rohlfing T."/>
            <person name="Rock S.M."/>
            <person name="Tin-Wollam A.M."/>
            <person name="Abbott A."/>
            <person name="Minx P."/>
            <person name="Maupin R."/>
            <person name="Strowmatt C."/>
            <person name="Latreille P."/>
            <person name="Miller N."/>
            <person name="Johnson D."/>
            <person name="Murray J."/>
            <person name="Woessner J.P."/>
            <person name="Wendl M.C."/>
            <person name="Yang S.P."/>
            <person name="Schultz B.R."/>
            <person name="Wallis J.W."/>
            <person name="Spieth J."/>
            <person name="Bieri T.A."/>
            <person name="Nelson J.O."/>
            <person name="Berkowicz N."/>
            <person name="Wohldmann P.E."/>
            <person name="Cook L.L."/>
            <person name="Hickenbotham M.T."/>
            <person name="Eldred J."/>
            <person name="Williams D."/>
            <person name="Bedell J.A."/>
            <person name="Mardis E.R."/>
            <person name="Clifton S.W."/>
            <person name="Chissoe S.L."/>
            <person name="Marra M.A."/>
            <person name="Raymond C."/>
            <person name="Haugen E."/>
            <person name="Gillett W."/>
            <person name="Zhou Y."/>
            <person name="James R."/>
            <person name="Phelps K."/>
            <person name="Iadanoto S."/>
            <person name="Bubb K."/>
            <person name="Simms E."/>
            <person name="Levy R."/>
            <person name="Clendenning J."/>
            <person name="Kaul R."/>
            <person name="Kent W.J."/>
            <person name="Furey T.S."/>
            <person name="Baertsch R.A."/>
            <person name="Brent M.R."/>
            <person name="Keibler E."/>
            <person name="Flicek P."/>
            <person name="Bork P."/>
            <person name="Suyama M."/>
            <person name="Bailey J.A."/>
            <person name="Portnoy M.E."/>
            <person name="Torrents D."/>
            <person name="Chinwalla A.T."/>
            <person name="Gish W.R."/>
            <person name="Eddy S.R."/>
            <person name="McPherson J.D."/>
            <person name="Olson M.V."/>
            <person name="Eichler E.E."/>
            <person name="Green E.D."/>
            <person name="Waterston R.H."/>
            <person name="Wilson R.K."/>
        </authorList>
    </citation>
    <scope>NUCLEOTIDE SEQUENCE [LARGE SCALE GENOMIC DNA]</scope>
</reference>
<reference evidence="2" key="4">
    <citation type="submission" date="2025-08" db="UniProtKB">
        <authorList>
            <consortium name="Ensembl"/>
        </authorList>
    </citation>
    <scope>IDENTIFICATION</scope>
</reference>
<dbReference type="GeneTree" id="ENSGT00940000160059"/>
<organism evidence="2 3">
    <name type="scientific">Homo sapiens</name>
    <name type="common">Human</name>
    <dbReference type="NCBI Taxonomy" id="9606"/>
    <lineage>
        <taxon>Eukaryota</taxon>
        <taxon>Metazoa</taxon>
        <taxon>Chordata</taxon>
        <taxon>Craniata</taxon>
        <taxon>Vertebrata</taxon>
        <taxon>Euteleostomi</taxon>
        <taxon>Mammalia</taxon>
        <taxon>Eutheria</taxon>
        <taxon>Euarchontoglires</taxon>
        <taxon>Primates</taxon>
        <taxon>Haplorrhini</taxon>
        <taxon>Catarrhini</taxon>
        <taxon>Hominidae</taxon>
        <taxon>Homo</taxon>
    </lineage>
</organism>
<proteinExistence type="predicted"/>
<protein>
    <submittedName>
        <fullName evidence="2">Motor neuron and pancreas homeobox 1</fullName>
    </submittedName>
</protein>
<evidence type="ECO:0000313" key="3">
    <source>
        <dbReference type="Proteomes" id="UP000005640"/>
    </source>
</evidence>
<dbReference type="VEuPathDB" id="HostDB:ENSG00000130675"/>
<dbReference type="Bgee" id="ENSG00000130675">
    <property type="expression patterns" value="Expressed in body of pancreas and 110 other cell types or tissues"/>
</dbReference>